<evidence type="ECO:0000256" key="3">
    <source>
        <dbReference type="PROSITE-ProRule" id="PRU00339"/>
    </source>
</evidence>
<dbReference type="InterPro" id="IPR011990">
    <property type="entry name" value="TPR-like_helical_dom_sf"/>
</dbReference>
<dbReference type="EMBL" id="JAAGVY010000013">
    <property type="protein sequence ID" value="NEN23631.1"/>
    <property type="molecule type" value="Genomic_DNA"/>
</dbReference>
<feature type="repeat" description="TPR" evidence="3">
    <location>
        <begin position="252"/>
        <end position="285"/>
    </location>
</feature>
<dbReference type="Gene3D" id="1.25.40.10">
    <property type="entry name" value="Tetratricopeptide repeat domain"/>
    <property type="match status" value="3"/>
</dbReference>
<proteinExistence type="predicted"/>
<dbReference type="InterPro" id="IPR019734">
    <property type="entry name" value="TPR_rpt"/>
</dbReference>
<dbReference type="Pfam" id="PF13431">
    <property type="entry name" value="TPR_17"/>
    <property type="match status" value="1"/>
</dbReference>
<reference evidence="5 6" key="1">
    <citation type="submission" date="2020-02" db="EMBL/GenBank/DDBJ databases">
        <title>Out from the shadows clarifying the taxonomy of the family Cryomorphaceae and related taxa by utilizing the GTDB taxonomic framework.</title>
        <authorList>
            <person name="Bowman J.P."/>
        </authorList>
    </citation>
    <scope>NUCLEOTIDE SEQUENCE [LARGE SCALE GENOMIC DNA]</scope>
    <source>
        <strain evidence="5 6">QSSC 1-22</strain>
    </source>
</reference>
<feature type="signal peptide" evidence="4">
    <location>
        <begin position="1"/>
        <end position="21"/>
    </location>
</feature>
<feature type="chain" id="PRO_5029903920" evidence="4">
    <location>
        <begin position="22"/>
        <end position="364"/>
    </location>
</feature>
<dbReference type="Pfam" id="PF13414">
    <property type="entry name" value="TPR_11"/>
    <property type="match status" value="1"/>
</dbReference>
<keyword evidence="6" id="KW-1185">Reference proteome</keyword>
<sequence>MNLRLPLMVVFAFLFCLSGNTQNDSSLVQIAADTLSSDLQEDGLSVAAIGFYNDGLSHFQNNEPELAIADFTNALAEEPNFPKAIYNRAAAYLRLKDYSSVISDLSTYITLADTAKEAYYLRARALHISGFGEEAIADYKIAIEKRVERENSFLYSAELNFRMGNYTEAETAYSGAIAENPQNAVAFHDRGSTRKLLENLDGAAGDYNNAIKLNPRMTMAYMNLAGVYRKQNKLDKALSEYNQAIRLEPNNVLALNNRGYVYFLQEKYDEAAKDFEKAIDLDPAYAFAHNNLASTLIKQEKYQEAITSAGKAIELDSNYGFAYLNRGIAREMVRDIPGACADWEKAEAMNIKNAGIYQSGSCKY</sequence>
<name>A0A7K3WRF9_9FLAO</name>
<dbReference type="PANTHER" id="PTHR44858">
    <property type="entry name" value="TETRATRICOPEPTIDE REPEAT PROTEIN 6"/>
    <property type="match status" value="1"/>
</dbReference>
<dbReference type="Proteomes" id="UP000486602">
    <property type="component" value="Unassembled WGS sequence"/>
</dbReference>
<dbReference type="InterPro" id="IPR050498">
    <property type="entry name" value="Ycf3"/>
</dbReference>
<feature type="repeat" description="TPR" evidence="3">
    <location>
        <begin position="286"/>
        <end position="319"/>
    </location>
</feature>
<keyword evidence="2 3" id="KW-0802">TPR repeat</keyword>
<dbReference type="PROSITE" id="PS50005">
    <property type="entry name" value="TPR"/>
    <property type="match status" value="4"/>
</dbReference>
<evidence type="ECO:0000256" key="2">
    <source>
        <dbReference type="ARBA" id="ARBA00022803"/>
    </source>
</evidence>
<dbReference type="RefSeq" id="WP_163285026.1">
    <property type="nucleotide sequence ID" value="NZ_JAAGVY010000013.1"/>
</dbReference>
<protein>
    <submittedName>
        <fullName evidence="5">Tetratricopeptide repeat protein</fullName>
    </submittedName>
</protein>
<gene>
    <name evidence="5" type="ORF">G3O08_08965</name>
</gene>
<dbReference type="PANTHER" id="PTHR44858:SF1">
    <property type="entry name" value="UDP-N-ACETYLGLUCOSAMINE--PEPTIDE N-ACETYLGLUCOSAMINYLTRANSFERASE SPINDLY-RELATED"/>
    <property type="match status" value="1"/>
</dbReference>
<evidence type="ECO:0000313" key="6">
    <source>
        <dbReference type="Proteomes" id="UP000486602"/>
    </source>
</evidence>
<evidence type="ECO:0000256" key="1">
    <source>
        <dbReference type="ARBA" id="ARBA00022737"/>
    </source>
</evidence>
<keyword evidence="1" id="KW-0677">Repeat</keyword>
<dbReference type="AlphaFoldDB" id="A0A7K3WRF9"/>
<accession>A0A7K3WRF9</accession>
<dbReference type="SMART" id="SM00028">
    <property type="entry name" value="TPR"/>
    <property type="match status" value="9"/>
</dbReference>
<comment type="caution">
    <text evidence="5">The sequence shown here is derived from an EMBL/GenBank/DDBJ whole genome shotgun (WGS) entry which is preliminary data.</text>
</comment>
<feature type="repeat" description="TPR" evidence="3">
    <location>
        <begin position="218"/>
        <end position="251"/>
    </location>
</feature>
<evidence type="ECO:0000256" key="4">
    <source>
        <dbReference type="SAM" id="SignalP"/>
    </source>
</evidence>
<dbReference type="SUPFAM" id="SSF48452">
    <property type="entry name" value="TPR-like"/>
    <property type="match status" value="1"/>
</dbReference>
<organism evidence="5 6">
    <name type="scientific">Cryomorpha ignava</name>
    <dbReference type="NCBI Taxonomy" id="101383"/>
    <lineage>
        <taxon>Bacteria</taxon>
        <taxon>Pseudomonadati</taxon>
        <taxon>Bacteroidota</taxon>
        <taxon>Flavobacteriia</taxon>
        <taxon>Flavobacteriales</taxon>
        <taxon>Cryomorphaceae</taxon>
        <taxon>Cryomorpha</taxon>
    </lineage>
</organism>
<keyword evidence="4" id="KW-0732">Signal</keyword>
<dbReference type="PROSITE" id="PS50293">
    <property type="entry name" value="TPR_REGION"/>
    <property type="match status" value="2"/>
</dbReference>
<feature type="repeat" description="TPR" evidence="3">
    <location>
        <begin position="150"/>
        <end position="183"/>
    </location>
</feature>
<dbReference type="Pfam" id="PF13432">
    <property type="entry name" value="TPR_16"/>
    <property type="match status" value="2"/>
</dbReference>
<evidence type="ECO:0000313" key="5">
    <source>
        <dbReference type="EMBL" id="NEN23631.1"/>
    </source>
</evidence>